<organism evidence="4 5">
    <name type="scientific">Nocardia jiangsuensis</name>
    <dbReference type="NCBI Taxonomy" id="1691563"/>
    <lineage>
        <taxon>Bacteria</taxon>
        <taxon>Bacillati</taxon>
        <taxon>Actinomycetota</taxon>
        <taxon>Actinomycetes</taxon>
        <taxon>Mycobacteriales</taxon>
        <taxon>Nocardiaceae</taxon>
        <taxon>Nocardia</taxon>
    </lineage>
</organism>
<reference evidence="5" key="1">
    <citation type="journal article" date="2019" name="Int. J. Syst. Evol. Microbiol.">
        <title>The Global Catalogue of Microorganisms (GCM) 10K type strain sequencing project: providing services to taxonomists for standard genome sequencing and annotation.</title>
        <authorList>
            <consortium name="The Broad Institute Genomics Platform"/>
            <consortium name="The Broad Institute Genome Sequencing Center for Infectious Disease"/>
            <person name="Wu L."/>
            <person name="Ma J."/>
        </authorList>
    </citation>
    <scope>NUCLEOTIDE SEQUENCE [LARGE SCALE GENOMIC DNA]</scope>
    <source>
        <strain evidence="5">CGMCC 4.7330</strain>
    </source>
</reference>
<keyword evidence="1" id="KW-0472">Membrane</keyword>
<dbReference type="Proteomes" id="UP001595696">
    <property type="component" value="Unassembled WGS sequence"/>
</dbReference>
<feature type="transmembrane region" description="Helical" evidence="1">
    <location>
        <begin position="174"/>
        <end position="194"/>
    </location>
</feature>
<sequence>MRIKKLTAVLALAVAAFTVTQATAFAQPDPAVITAAELPGSATGEEQGVGYTVNGGADGRTLTAALTSGTFRVTGEVIEIADAAGAVVASVPLHIPVGQHQVSLAPRVEDDGTKLIAAVSAQEIGYWRMTSPRDRSIEAGAGIGAVLGSLAGGFLGVVLGIATMGLLLPITLPIGLIVGLLGGMAAGGAAGASVPNSDVPDRWNYQQECEYYRSFKYCW</sequence>
<gene>
    <name evidence="4" type="ORF">ACFO0B_00395</name>
</gene>
<evidence type="ECO:0000259" key="3">
    <source>
        <dbReference type="Pfam" id="PF26059"/>
    </source>
</evidence>
<evidence type="ECO:0000256" key="1">
    <source>
        <dbReference type="SAM" id="Phobius"/>
    </source>
</evidence>
<dbReference type="EMBL" id="JBHSAX010000002">
    <property type="protein sequence ID" value="MFC3960442.1"/>
    <property type="molecule type" value="Genomic_DNA"/>
</dbReference>
<dbReference type="Pfam" id="PF26059">
    <property type="entry name" value="DUF8020"/>
    <property type="match status" value="1"/>
</dbReference>
<evidence type="ECO:0000313" key="5">
    <source>
        <dbReference type="Proteomes" id="UP001595696"/>
    </source>
</evidence>
<feature type="signal peptide" evidence="2">
    <location>
        <begin position="1"/>
        <end position="26"/>
    </location>
</feature>
<keyword evidence="2" id="KW-0732">Signal</keyword>
<feature type="chain" id="PRO_5047342236" description="DUF8020 domain-containing protein" evidence="2">
    <location>
        <begin position="27"/>
        <end position="219"/>
    </location>
</feature>
<accession>A0ABV8DLS1</accession>
<comment type="caution">
    <text evidence="4">The sequence shown here is derived from an EMBL/GenBank/DDBJ whole genome shotgun (WGS) entry which is preliminary data.</text>
</comment>
<keyword evidence="1" id="KW-0812">Transmembrane</keyword>
<protein>
    <recommendedName>
        <fullName evidence="3">DUF8020 domain-containing protein</fullName>
    </recommendedName>
</protein>
<keyword evidence="5" id="KW-1185">Reference proteome</keyword>
<name>A0ABV8DLS1_9NOCA</name>
<keyword evidence="1" id="KW-1133">Transmembrane helix</keyword>
<feature type="domain" description="DUF8020" evidence="3">
    <location>
        <begin position="48"/>
        <end position="115"/>
    </location>
</feature>
<dbReference type="InterPro" id="IPR058333">
    <property type="entry name" value="DUF8020"/>
</dbReference>
<proteinExistence type="predicted"/>
<evidence type="ECO:0000313" key="4">
    <source>
        <dbReference type="EMBL" id="MFC3960442.1"/>
    </source>
</evidence>
<dbReference type="RefSeq" id="WP_378610223.1">
    <property type="nucleotide sequence ID" value="NZ_JBHSAX010000002.1"/>
</dbReference>
<feature type="transmembrane region" description="Helical" evidence="1">
    <location>
        <begin position="139"/>
        <end position="162"/>
    </location>
</feature>
<evidence type="ECO:0000256" key="2">
    <source>
        <dbReference type="SAM" id="SignalP"/>
    </source>
</evidence>